<dbReference type="GO" id="GO:0005829">
    <property type="term" value="C:cytosol"/>
    <property type="evidence" value="ECO:0007669"/>
    <property type="project" value="TreeGrafter"/>
</dbReference>
<dbReference type="NCBIfam" id="TIGR00022">
    <property type="entry name" value="YhcH/YjgK/YiaL family protein"/>
    <property type="match status" value="1"/>
</dbReference>
<sequence>MEDKMIYAELKNIKTYKGINKNLDKAIDFIAEKKYMNASFGKNIIEGDTIYFNYPEKPMTRENIDLDLEYHKKYIDIHIVLEGKESIVYTPLEDCIETKSYNVDEDYGLLKGKAQAELILNGKNFLLFFPEEPHLALLKVNAPKEIKKIIFKVEI</sequence>
<dbReference type="InterPro" id="IPR004375">
    <property type="entry name" value="NanQ/TabA/YiaL"/>
</dbReference>
<organism evidence="1 2">
    <name type="scientific">Fusobacterium nucleatum</name>
    <dbReference type="NCBI Taxonomy" id="851"/>
    <lineage>
        <taxon>Bacteria</taxon>
        <taxon>Fusobacteriati</taxon>
        <taxon>Fusobacteriota</taxon>
        <taxon>Fusobacteriia</taxon>
        <taxon>Fusobacteriales</taxon>
        <taxon>Fusobacteriaceae</taxon>
        <taxon>Fusobacterium</taxon>
    </lineage>
</organism>
<dbReference type="Gene3D" id="2.60.120.370">
    <property type="entry name" value="YhcH/YjgK/YiaL"/>
    <property type="match status" value="1"/>
</dbReference>
<dbReference type="PANTHER" id="PTHR34986">
    <property type="entry name" value="EVOLVED BETA-GALACTOSIDASE SUBUNIT BETA"/>
    <property type="match status" value="1"/>
</dbReference>
<gene>
    <name evidence="1" type="ORF">HMPREF3221_01174</name>
</gene>
<comment type="caution">
    <text evidence="1">The sequence shown here is derived from an EMBL/GenBank/DDBJ whole genome shotgun (WGS) entry which is preliminary data.</text>
</comment>
<keyword evidence="2" id="KW-1185">Reference proteome</keyword>
<dbReference type="InterPro" id="IPR037012">
    <property type="entry name" value="NanQ/TabA/YiaL_sf"/>
</dbReference>
<accession>A0A133NX95</accession>
<dbReference type="SUPFAM" id="SSF51197">
    <property type="entry name" value="Clavaminate synthase-like"/>
    <property type="match status" value="1"/>
</dbReference>
<evidence type="ECO:0000313" key="1">
    <source>
        <dbReference type="EMBL" id="KXA20917.1"/>
    </source>
</evidence>
<name>A0A133NX95_FUSNU</name>
<proteinExistence type="predicted"/>
<dbReference type="Pfam" id="PF04074">
    <property type="entry name" value="DUF386"/>
    <property type="match status" value="1"/>
</dbReference>
<reference evidence="2" key="1">
    <citation type="submission" date="2016-01" db="EMBL/GenBank/DDBJ databases">
        <authorList>
            <person name="Mitreva M."/>
            <person name="Pepin K.H."/>
            <person name="Mihindukulasuriya K.A."/>
            <person name="Fulton R."/>
            <person name="Fronick C."/>
            <person name="O'Laughlin M."/>
            <person name="Miner T."/>
            <person name="Herter B."/>
            <person name="Rosa B.A."/>
            <person name="Cordes M."/>
            <person name="Tomlinson C."/>
            <person name="Wollam A."/>
            <person name="Palsikar V.B."/>
            <person name="Mardis E.R."/>
            <person name="Wilson R.K."/>
        </authorList>
    </citation>
    <scope>NUCLEOTIDE SEQUENCE [LARGE SCALE GENOMIC DNA]</scope>
    <source>
        <strain evidence="2">MJR7757B</strain>
    </source>
</reference>
<dbReference type="EMBL" id="LRPY01000116">
    <property type="protein sequence ID" value="KXA20917.1"/>
    <property type="molecule type" value="Genomic_DNA"/>
</dbReference>
<dbReference type="AlphaFoldDB" id="A0A133NX95"/>
<evidence type="ECO:0000313" key="2">
    <source>
        <dbReference type="Proteomes" id="UP000070401"/>
    </source>
</evidence>
<protein>
    <submittedName>
        <fullName evidence="1">YhcH/YjgK/YiaL family protein</fullName>
    </submittedName>
</protein>
<dbReference type="PANTHER" id="PTHR34986:SF1">
    <property type="entry name" value="PROTEIN YIAL"/>
    <property type="match status" value="1"/>
</dbReference>
<dbReference type="PATRIC" id="fig|851.8.peg.1177"/>
<dbReference type="Proteomes" id="UP000070401">
    <property type="component" value="Unassembled WGS sequence"/>
</dbReference>